<evidence type="ECO:0000259" key="1">
    <source>
        <dbReference type="Pfam" id="PF13360"/>
    </source>
</evidence>
<sequence>MNGTKIIIIMILVTLALAMPVASAAEWQQFQRNEHIGWTTDVGPVIKPQLAWSHSIGGDGHAGIEGTPIVGDCTTFVLNHTGWLHAFYAKTGEPVWDPVFCNLNPGSFELSTPAYNDGIVYVATSKGNQSIDHGRVTAVHAINGTIREQVDLGQGLEGFQLNTPVTYSGGRIYVGNWKGGVASTDDNGTYYCLDASNVSNVIWNVTASYCTGYYWAGAAIVGEYVIFGDDRANVTCLYKANGTLVDYINASTTYGISAKEIRSSIVWNDEYDRVYFSSKGGYAFAVGFDQESGQFNTSNDWNTPYSIGYSTSTPVVYDNRVYVGYGGFGATGMVYCLNESDGSNIWNTSNLGGVQSSPAVSVWNDSVYIYFTVNNDNGSAYCLEDMGSTYTTRWIWNPPAPDDQYILQGMAISDGMVYFGTDEGYIYALQEETPYDIDIDTSVALNGDVYISWSGNASRKYDIYIADTYPNFAKTPAETGITVNHWTDADASERPNQRYYKVAYSGSVPGIVSDTVGYYNATAECGPDPAYTVLSVPHVINVTDINDVLKYNHAPGQRLDGSGMPWERDYVRVQNPTTGTWETSRLSAAGTWSDSFDLPSDTGFRVYIKSGHTVPTNVVYRMLMRDTLGYLME</sequence>
<proteinExistence type="predicted"/>
<organism evidence="2 3">
    <name type="scientific">Candidatus Argoarchaeum ethanivorans</name>
    <dbReference type="NCBI Taxonomy" id="2608793"/>
    <lineage>
        <taxon>Archaea</taxon>
        <taxon>Methanobacteriati</taxon>
        <taxon>Methanobacteriota</taxon>
        <taxon>Stenosarchaea group</taxon>
        <taxon>Methanomicrobia</taxon>
        <taxon>Methanosarcinales</taxon>
        <taxon>Methanosarcinales incertae sedis</taxon>
        <taxon>GOM Arc I cluster</taxon>
        <taxon>Candidatus Argoarchaeum</taxon>
    </lineage>
</organism>
<dbReference type="SUPFAM" id="SSF50998">
    <property type="entry name" value="Quinoprotein alcohol dehydrogenase-like"/>
    <property type="match status" value="1"/>
</dbReference>
<comment type="caution">
    <text evidence="2">The sequence shown here is derived from an EMBL/GenBank/DDBJ whole genome shotgun (WGS) entry which is preliminary data.</text>
</comment>
<dbReference type="InterPro" id="IPR002372">
    <property type="entry name" value="PQQ_rpt_dom"/>
</dbReference>
<dbReference type="InterPro" id="IPR015943">
    <property type="entry name" value="WD40/YVTN_repeat-like_dom_sf"/>
</dbReference>
<dbReference type="Pfam" id="PF13360">
    <property type="entry name" value="PQQ_2"/>
    <property type="match status" value="1"/>
</dbReference>
<protein>
    <recommendedName>
        <fullName evidence="1">Pyrrolo-quinoline quinone repeat domain-containing protein</fullName>
    </recommendedName>
</protein>
<evidence type="ECO:0000313" key="2">
    <source>
        <dbReference type="EMBL" id="RZB29100.1"/>
    </source>
</evidence>
<dbReference type="SMART" id="SM00564">
    <property type="entry name" value="PQQ"/>
    <property type="match status" value="4"/>
</dbReference>
<dbReference type="InterPro" id="IPR018391">
    <property type="entry name" value="PQQ_b-propeller_rpt"/>
</dbReference>
<dbReference type="AlphaFoldDB" id="A0A8B3S1S1"/>
<dbReference type="PANTHER" id="PTHR34512:SF30">
    <property type="entry name" value="OUTER MEMBRANE PROTEIN ASSEMBLY FACTOR BAMB"/>
    <property type="match status" value="1"/>
</dbReference>
<reference evidence="3" key="1">
    <citation type="submission" date="2019-01" db="EMBL/GenBank/DDBJ databases">
        <title>Anaerobic oxidation of ethane by archaea from a marine hydrocarbon seep.</title>
        <authorList>
            <person name="Musat F."/>
        </authorList>
    </citation>
    <scope>NUCLEOTIDE SEQUENCE [LARGE SCALE GENOMIC DNA]</scope>
</reference>
<dbReference type="Gene3D" id="2.130.10.10">
    <property type="entry name" value="YVTN repeat-like/Quinoprotein amine dehydrogenase"/>
    <property type="match status" value="2"/>
</dbReference>
<evidence type="ECO:0000313" key="3">
    <source>
        <dbReference type="Proteomes" id="UP000291831"/>
    </source>
</evidence>
<dbReference type="Proteomes" id="UP000291831">
    <property type="component" value="Unassembled WGS sequence"/>
</dbReference>
<dbReference type="PANTHER" id="PTHR34512">
    <property type="entry name" value="CELL SURFACE PROTEIN"/>
    <property type="match status" value="1"/>
</dbReference>
<gene>
    <name evidence="2" type="ORF">AEth_01704</name>
</gene>
<name>A0A8B3S1S1_9EURY</name>
<dbReference type="InterPro" id="IPR011047">
    <property type="entry name" value="Quinoprotein_ADH-like_sf"/>
</dbReference>
<dbReference type="EMBL" id="RPGO01000033">
    <property type="protein sequence ID" value="RZB29100.1"/>
    <property type="molecule type" value="Genomic_DNA"/>
</dbReference>
<accession>A0A8B3S1S1</accession>
<feature type="domain" description="Pyrrolo-quinoline quinone repeat" evidence="1">
    <location>
        <begin position="218"/>
        <end position="348"/>
    </location>
</feature>